<accession>A0A1P8F5X6</accession>
<protein>
    <recommendedName>
        <fullName evidence="3">Lipoprotein</fullName>
    </recommendedName>
</protein>
<dbReference type="OrthoDB" id="162213at2"/>
<dbReference type="AlphaFoldDB" id="A0A1P8F5X6"/>
<gene>
    <name evidence="1" type="ORF">Dform_00394</name>
</gene>
<organism evidence="1 2">
    <name type="scientific">Dehalogenimonas formicexedens</name>
    <dbReference type="NCBI Taxonomy" id="1839801"/>
    <lineage>
        <taxon>Bacteria</taxon>
        <taxon>Bacillati</taxon>
        <taxon>Chloroflexota</taxon>
        <taxon>Dehalococcoidia</taxon>
        <taxon>Dehalococcoidales</taxon>
        <taxon>Dehalococcoidaceae</taxon>
        <taxon>Dehalogenimonas</taxon>
    </lineage>
</organism>
<evidence type="ECO:0000313" key="1">
    <source>
        <dbReference type="EMBL" id="APV43752.1"/>
    </source>
</evidence>
<proteinExistence type="predicted"/>
<evidence type="ECO:0000313" key="2">
    <source>
        <dbReference type="Proteomes" id="UP000185934"/>
    </source>
</evidence>
<dbReference type="KEGG" id="dfo:Dform_00394"/>
<evidence type="ECO:0008006" key="3">
    <source>
        <dbReference type="Google" id="ProtNLM"/>
    </source>
</evidence>
<dbReference type="EMBL" id="CP018258">
    <property type="protein sequence ID" value="APV43752.1"/>
    <property type="molecule type" value="Genomic_DNA"/>
</dbReference>
<name>A0A1P8F5X6_9CHLR</name>
<dbReference type="InterPro" id="IPR046172">
    <property type="entry name" value="DUF6174"/>
</dbReference>
<dbReference type="STRING" id="1839801.Dform_00394"/>
<dbReference type="RefSeq" id="WP_076003533.1">
    <property type="nucleotide sequence ID" value="NZ_CP018258.1"/>
</dbReference>
<dbReference type="Pfam" id="PF19671">
    <property type="entry name" value="DUF6174"/>
    <property type="match status" value="1"/>
</dbReference>
<reference evidence="2" key="1">
    <citation type="submission" date="2016-11" db="EMBL/GenBank/DDBJ databases">
        <title>Dehalogenimonas formicexedens sp. nov., a chlorinated alkane respiring bacterium isolated from contaminated groundwater.</title>
        <authorList>
            <person name="Key T.A."/>
            <person name="Bowman K.S."/>
            <person name="Lee I."/>
            <person name="Chun J."/>
            <person name="Albuquerque L."/>
            <person name="da Costa M.S."/>
            <person name="Rainey F.A."/>
            <person name="Moe W.M."/>
        </authorList>
    </citation>
    <scope>NUCLEOTIDE SEQUENCE [LARGE SCALE GENOMIC DNA]</scope>
    <source>
        <strain evidence="2">NSZ-14</strain>
    </source>
</reference>
<dbReference type="Proteomes" id="UP000185934">
    <property type="component" value="Chromosome"/>
</dbReference>
<sequence>MKYLNRVVLACGLIAVLSLVLIPGCNPVPGGLQGELNTARAKWQKANIDDYSFRLRVGCFCPPEIVLPVIIKVENGIAISKGYTQEPKEVATPYFDRVETVDKLFGIIQDAIDTGADSLIVEYDAAYGYPKSIQIDPIKEAIDEEVAYFIELFTPVR</sequence>
<keyword evidence="2" id="KW-1185">Reference proteome</keyword>